<protein>
    <submittedName>
        <fullName evidence="1">Uncharacterized protein</fullName>
    </submittedName>
</protein>
<gene>
    <name evidence="1" type="ORF">ABS642_11725</name>
</gene>
<sequence length="145" mass="15923">MKNLTYDGIIAAAGDVSVPATIAVVQDFDRPNGREYTVSVEFDQRVFTGVGADAFWAFERAREQYEPLGWRVAVQGASVHCFPSGMQGEAGALVVYRHPESLEDAQPEPVVTFAAAALDEIVTFAEQMAAQRERIESWRRSSNPA</sequence>
<evidence type="ECO:0000313" key="1">
    <source>
        <dbReference type="EMBL" id="XBX76581.1"/>
    </source>
</evidence>
<proteinExistence type="predicted"/>
<dbReference type="RefSeq" id="WP_350350199.1">
    <property type="nucleotide sequence ID" value="NZ_CP158357.1"/>
</dbReference>
<name>A0AAU7VRF5_9MICO</name>
<accession>A0AAU7VRF5</accession>
<organism evidence="1">
    <name type="scientific">Microbacterium sp. A8/3-1</name>
    <dbReference type="NCBI Taxonomy" id="3160749"/>
    <lineage>
        <taxon>Bacteria</taxon>
        <taxon>Bacillati</taxon>
        <taxon>Actinomycetota</taxon>
        <taxon>Actinomycetes</taxon>
        <taxon>Micrococcales</taxon>
        <taxon>Microbacteriaceae</taxon>
        <taxon>Microbacterium</taxon>
    </lineage>
</organism>
<reference evidence="1" key="1">
    <citation type="submission" date="2024-06" db="EMBL/GenBank/DDBJ databases">
        <title>Draft genome sequence of Microbacterium sp. strain A8/3-1, isolated from Oxytropis tragacanthoides Fisch. ex DC. Root nodules in the Altai region of Russia.</title>
        <authorList>
            <person name="Sazanova A."/>
            <person name="Guro P."/>
            <person name="Kuznetsova I."/>
            <person name="Belimov A."/>
            <person name="Safronova V."/>
        </authorList>
    </citation>
    <scope>NUCLEOTIDE SEQUENCE</scope>
    <source>
        <strain evidence="1">A8/3-1</strain>
    </source>
</reference>
<dbReference type="EMBL" id="CP158357">
    <property type="protein sequence ID" value="XBX76581.1"/>
    <property type="molecule type" value="Genomic_DNA"/>
</dbReference>
<dbReference type="AlphaFoldDB" id="A0AAU7VRF5"/>